<feature type="binding site" evidence="15">
    <location>
        <begin position="119"/>
        <end position="122"/>
    </location>
    <ligand>
        <name>GTP</name>
        <dbReference type="ChEBI" id="CHEBI:37565"/>
        <label>1</label>
    </ligand>
</feature>
<reference evidence="19 20" key="1">
    <citation type="journal article" date="2011" name="Appl. Environ. Microbiol.">
        <title>Contribution of a Sodium Ion Gradient to Energy Conservation during Fermentation in the Cyanobacterium Arthrospira (Spirulina) maxima CS-328.</title>
        <authorList>
            <person name="Carrieri D."/>
            <person name="Ananyev G."/>
            <person name="Lenz O."/>
            <person name="Bryant D.A."/>
            <person name="Dismukes G.C."/>
        </authorList>
    </citation>
    <scope>NUCLEOTIDE SEQUENCE [LARGE SCALE GENOMIC DNA]</scope>
    <source>
        <strain evidence="19 20">CS-328</strain>
    </source>
</reference>
<dbReference type="NCBIfam" id="NF007105">
    <property type="entry name" value="PRK09554.1"/>
    <property type="match status" value="1"/>
</dbReference>
<keyword evidence="5 17" id="KW-0410">Iron transport</keyword>
<dbReference type="InterPro" id="IPR027417">
    <property type="entry name" value="P-loop_NTPase"/>
</dbReference>
<dbReference type="Gene3D" id="3.40.50.300">
    <property type="entry name" value="P-loop containing nucleotide triphosphate hydrolases"/>
    <property type="match status" value="1"/>
</dbReference>
<evidence type="ECO:0000256" key="16">
    <source>
        <dbReference type="PIRSR" id="PIRSR603373-2"/>
    </source>
</evidence>
<dbReference type="InterPro" id="IPR011642">
    <property type="entry name" value="Gate_dom"/>
</dbReference>
<evidence type="ECO:0000256" key="15">
    <source>
        <dbReference type="PIRSR" id="PIRSR603373-1"/>
    </source>
</evidence>
<dbReference type="RefSeq" id="WP_006670393.1">
    <property type="nucleotide sequence ID" value="NZ_ABYK01000050.1"/>
</dbReference>
<sequence length="795" mass="86164">MKKPTIALIGNPNCGKTTVFNNLTGSHQTTGNWPGVTVDRKEGYYSYNGQKIAVIDLPGVYSLDAEDSETSLDEKIARDYLLAVRDLIVNVIDASNLERNLYLTTQLIEMGLPVIALLNMMDLAESGGLQINPELLSERLGCPVLQAVAAAGVGTTELRSAIAIALERPPVPKCYVIYPAVVEEAIARLMSGVIEYYGDTHVAPRWTAVKLLEYRDDATPYGAGSALRATTPAHFINPRLTALEKRVVTERRKIHQTLGEDIDIIIADSRYSFVRQLLLGVAQTNSKAGANISDQIDLVVLNRWLGIPIFLTVMYLAFLFTINIGGAFIDFFDIAAGTIFVDGFGVLLENLGWPGWAIALLADGAGGGIQTVTTFIPVIGFMFLFLSFLEDSGYMARAAFVMDRLMRFVGLPGKSFVPMLLGFGCNVPAIMATRTLENPRDRIMTIIMNPFMSCGARLPVYALFAAAFFPVAGQNMVFGLYLIGIAAAIFSGLVLKNTLLRGKSGYLIMELPPYHIPQFNSVLLRTWDRLKAFLLRAGKAIVLMVMVLGLLNSLGTDGSFGNQDSEESVLSATAKAIAPAFAPMGIRQENWPATVGIFTGIFAKEVMVGTLDNIYSQIAQEKSIPASVYSPFEIGFDFWGGIRNAFATIPGNLAEVPGALLDPLGLNISSVQVYDQPASEQPVAIGTFGEMVRQFDGKAGAFAYLLFVLLYFPCVSATAAVYRETNLGWTLFAAGWTTGLAYWVAVMFYQIATFARHPLASTLWIGFLAMVMAGVISVMKASGKKHRKSSGASGS</sequence>
<dbReference type="EMBL" id="ABYK01000050">
    <property type="protein sequence ID" value="EDZ92594.1"/>
    <property type="molecule type" value="Genomic_DNA"/>
</dbReference>
<dbReference type="SUPFAM" id="SSF52540">
    <property type="entry name" value="P-loop containing nucleoside triphosphate hydrolases"/>
    <property type="match status" value="1"/>
</dbReference>
<gene>
    <name evidence="19" type="ORF">AmaxDRAFT_4657</name>
</gene>
<evidence type="ECO:0000256" key="7">
    <source>
        <dbReference type="ARBA" id="ARBA00022692"/>
    </source>
</evidence>
<evidence type="ECO:0000256" key="17">
    <source>
        <dbReference type="RuleBase" id="RU362098"/>
    </source>
</evidence>
<dbReference type="Gene3D" id="1.10.287.1770">
    <property type="match status" value="1"/>
</dbReference>
<evidence type="ECO:0000313" key="20">
    <source>
        <dbReference type="Proteomes" id="UP000004061"/>
    </source>
</evidence>
<feature type="transmembrane region" description="Helical" evidence="17">
    <location>
        <begin position="729"/>
        <end position="752"/>
    </location>
</feature>
<feature type="binding site" evidence="16">
    <location>
        <position position="21"/>
    </location>
    <ligand>
        <name>Mg(2+)</name>
        <dbReference type="ChEBI" id="CHEBI:18420"/>
        <label>2</label>
    </ligand>
</feature>
<evidence type="ECO:0000256" key="10">
    <source>
        <dbReference type="ARBA" id="ARBA00023004"/>
    </source>
</evidence>
<dbReference type="PANTHER" id="PTHR43185">
    <property type="entry name" value="FERROUS IRON TRANSPORT PROTEIN B"/>
    <property type="match status" value="1"/>
</dbReference>
<evidence type="ECO:0000259" key="18">
    <source>
        <dbReference type="PROSITE" id="PS51711"/>
    </source>
</evidence>
<keyword evidence="20" id="KW-1185">Reference proteome</keyword>
<dbReference type="CDD" id="cd01879">
    <property type="entry name" value="FeoB"/>
    <property type="match status" value="1"/>
</dbReference>
<feature type="binding site" evidence="16">
    <location>
        <position position="25"/>
    </location>
    <ligand>
        <name>Mg(2+)</name>
        <dbReference type="ChEBI" id="CHEBI:18420"/>
        <label>2</label>
    </ligand>
</feature>
<evidence type="ECO:0000256" key="13">
    <source>
        <dbReference type="ARBA" id="ARBA00023136"/>
    </source>
</evidence>
<name>B5W7A7_LIMMA</name>
<comment type="similarity">
    <text evidence="17">Belongs to the TRAFAC class TrmE-Era-EngA-EngB-Septin-like GTPase superfamily. FeoB GTPase (TC 9.A.8) family.</text>
</comment>
<dbReference type="InterPro" id="IPR030389">
    <property type="entry name" value="G_FEOB_dom"/>
</dbReference>
<feature type="transmembrane region" description="Helical" evidence="17">
    <location>
        <begin position="304"/>
        <end position="324"/>
    </location>
</feature>
<comment type="subcellular location">
    <subcellularLocation>
        <location evidence="2 17">Cell inner membrane</location>
        <topology evidence="2 17">Multi-pass membrane protein</topology>
    </subcellularLocation>
</comment>
<keyword evidence="12 15" id="KW-0342">GTP-binding</keyword>
<dbReference type="Pfam" id="PF02421">
    <property type="entry name" value="FeoB_N"/>
    <property type="match status" value="1"/>
</dbReference>
<feature type="binding site" evidence="15">
    <location>
        <begin position="56"/>
        <end position="59"/>
    </location>
    <ligand>
        <name>GTP</name>
        <dbReference type="ChEBI" id="CHEBI:37565"/>
        <label>3</label>
    </ligand>
</feature>
<keyword evidence="11" id="KW-0406">Ion transport</keyword>
<feature type="transmembrane region" description="Helical" evidence="17">
    <location>
        <begin position="533"/>
        <end position="551"/>
    </location>
</feature>
<dbReference type="GO" id="GO:0046872">
    <property type="term" value="F:metal ion binding"/>
    <property type="evidence" value="ECO:0007669"/>
    <property type="project" value="UniProtKB-KW"/>
</dbReference>
<dbReference type="InterPro" id="IPR011640">
    <property type="entry name" value="Fe2_transport_prot_B_C"/>
</dbReference>
<feature type="transmembrane region" description="Helical" evidence="17">
    <location>
        <begin position="478"/>
        <end position="495"/>
    </location>
</feature>
<dbReference type="Pfam" id="PF07664">
    <property type="entry name" value="FeoB_C"/>
    <property type="match status" value="1"/>
</dbReference>
<keyword evidence="13 17" id="KW-0472">Membrane</keyword>
<evidence type="ECO:0000256" key="6">
    <source>
        <dbReference type="ARBA" id="ARBA00022519"/>
    </source>
</evidence>
<dbReference type="InterPro" id="IPR003373">
    <property type="entry name" value="Fe2_transport_prot-B"/>
</dbReference>
<dbReference type="InterPro" id="IPR041069">
    <property type="entry name" value="FeoB_Cyto"/>
</dbReference>
<dbReference type="Proteomes" id="UP000004061">
    <property type="component" value="Unassembled WGS sequence"/>
</dbReference>
<keyword evidence="6" id="KW-0997">Cell inner membrane</keyword>
<evidence type="ECO:0000256" key="8">
    <source>
        <dbReference type="ARBA" id="ARBA00022741"/>
    </source>
</evidence>
<dbReference type="InterPro" id="IPR050860">
    <property type="entry name" value="FeoB_GTPase"/>
</dbReference>
<evidence type="ECO:0000256" key="5">
    <source>
        <dbReference type="ARBA" id="ARBA00022496"/>
    </source>
</evidence>
<dbReference type="NCBIfam" id="TIGR00437">
    <property type="entry name" value="feoB"/>
    <property type="match status" value="1"/>
</dbReference>
<feature type="domain" description="FeoB-type G" evidence="18">
    <location>
        <begin position="3"/>
        <end position="168"/>
    </location>
</feature>
<keyword evidence="7 17" id="KW-0812">Transmembrane</keyword>
<accession>B5W7A7</accession>
<dbReference type="Pfam" id="PF17910">
    <property type="entry name" value="FeoB_Cyto"/>
    <property type="match status" value="1"/>
</dbReference>
<evidence type="ECO:0000256" key="12">
    <source>
        <dbReference type="ARBA" id="ARBA00023134"/>
    </source>
</evidence>
<comment type="function">
    <text evidence="1 17">Probable transporter of a GTP-driven Fe(2+) uptake system.</text>
</comment>
<evidence type="ECO:0000313" key="19">
    <source>
        <dbReference type="EMBL" id="EDZ92594.1"/>
    </source>
</evidence>
<keyword evidence="16" id="KW-0460">Magnesium</keyword>
<dbReference type="GO" id="GO:0005525">
    <property type="term" value="F:GTP binding"/>
    <property type="evidence" value="ECO:0007669"/>
    <property type="project" value="UniProtKB-KW"/>
</dbReference>
<evidence type="ECO:0000256" key="11">
    <source>
        <dbReference type="ARBA" id="ARBA00023065"/>
    </source>
</evidence>
<keyword evidence="3 17" id="KW-0813">Transport</keyword>
<evidence type="ECO:0000256" key="9">
    <source>
        <dbReference type="ARBA" id="ARBA00022989"/>
    </source>
</evidence>
<dbReference type="NCBIfam" id="TIGR00231">
    <property type="entry name" value="small_GTP"/>
    <property type="match status" value="1"/>
</dbReference>
<feature type="binding site" evidence="15">
    <location>
        <begin position="10"/>
        <end position="17"/>
    </location>
    <ligand>
        <name>GTP</name>
        <dbReference type="ChEBI" id="CHEBI:37565"/>
        <label>1</label>
    </ligand>
</feature>
<dbReference type="PROSITE" id="PS51711">
    <property type="entry name" value="G_FEOB"/>
    <property type="match status" value="1"/>
</dbReference>
<keyword evidence="9 17" id="KW-1133">Transmembrane helix</keyword>
<dbReference type="AlphaFoldDB" id="B5W7A7"/>
<keyword evidence="16" id="KW-0479">Metal-binding</keyword>
<feature type="binding site" evidence="15">
    <location>
        <begin position="148"/>
        <end position="150"/>
    </location>
    <ligand>
        <name>GTP</name>
        <dbReference type="ChEBI" id="CHEBI:37565"/>
        <label>1</label>
    </ligand>
</feature>
<dbReference type="GO" id="GO:0015093">
    <property type="term" value="F:ferrous iron transmembrane transporter activity"/>
    <property type="evidence" value="ECO:0007669"/>
    <property type="project" value="UniProtKB-UniRule"/>
</dbReference>
<comment type="caution">
    <text evidence="19">The sequence shown here is derived from an EMBL/GenBank/DDBJ whole genome shotgun (WGS) entry which is preliminary data.</text>
</comment>
<feature type="transmembrane region" description="Helical" evidence="17">
    <location>
        <begin position="450"/>
        <end position="472"/>
    </location>
</feature>
<dbReference type="FunFam" id="3.40.50.300:FF:000426">
    <property type="entry name" value="Ferrous iron transport protein B"/>
    <property type="match status" value="1"/>
</dbReference>
<feature type="transmembrane region" description="Helical" evidence="17">
    <location>
        <begin position="758"/>
        <end position="779"/>
    </location>
</feature>
<evidence type="ECO:0000256" key="4">
    <source>
        <dbReference type="ARBA" id="ARBA00022475"/>
    </source>
</evidence>
<dbReference type="PANTHER" id="PTHR43185:SF1">
    <property type="entry name" value="FE(2+) TRANSPORTER FEOB"/>
    <property type="match status" value="1"/>
</dbReference>
<keyword evidence="4" id="KW-1003">Cell membrane</keyword>
<feature type="transmembrane region" description="Helical" evidence="17">
    <location>
        <begin position="368"/>
        <end position="389"/>
    </location>
</feature>
<keyword evidence="8 15" id="KW-0547">Nucleotide-binding</keyword>
<evidence type="ECO:0000256" key="1">
    <source>
        <dbReference type="ARBA" id="ARBA00003926"/>
    </source>
</evidence>
<evidence type="ECO:0000256" key="2">
    <source>
        <dbReference type="ARBA" id="ARBA00004429"/>
    </source>
</evidence>
<evidence type="ECO:0000256" key="14">
    <source>
        <dbReference type="NCBIfam" id="TIGR00437"/>
    </source>
</evidence>
<evidence type="ECO:0000256" key="3">
    <source>
        <dbReference type="ARBA" id="ARBA00022448"/>
    </source>
</evidence>
<keyword evidence="10 17" id="KW-0408">Iron</keyword>
<organism evidence="19 20">
    <name type="scientific">Limnospira maxima CS-328</name>
    <dbReference type="NCBI Taxonomy" id="513049"/>
    <lineage>
        <taxon>Bacteria</taxon>
        <taxon>Bacillati</taxon>
        <taxon>Cyanobacteriota</taxon>
        <taxon>Cyanophyceae</taxon>
        <taxon>Oscillatoriophycideae</taxon>
        <taxon>Oscillatoriales</taxon>
        <taxon>Sirenicapillariaceae</taxon>
        <taxon>Limnospira</taxon>
    </lineage>
</organism>
<protein>
    <recommendedName>
        <fullName evidence="14 17">Ferrous iron transport protein B</fullName>
    </recommendedName>
</protein>
<feature type="binding site" evidence="16">
    <location>
        <position position="24"/>
    </location>
    <ligand>
        <name>Mg(2+)</name>
        <dbReference type="ChEBI" id="CHEBI:18420"/>
        <label>2</label>
    </ligand>
</feature>
<dbReference type="GO" id="GO:0005886">
    <property type="term" value="C:plasma membrane"/>
    <property type="evidence" value="ECO:0007669"/>
    <property type="project" value="UniProtKB-SubCell"/>
</dbReference>
<dbReference type="Pfam" id="PF07670">
    <property type="entry name" value="Gate"/>
    <property type="match status" value="2"/>
</dbReference>
<feature type="transmembrane region" description="Helical" evidence="17">
    <location>
        <begin position="701"/>
        <end position="722"/>
    </location>
</feature>
<dbReference type="InterPro" id="IPR005225">
    <property type="entry name" value="Small_GTP-bd"/>
</dbReference>
<proteinExistence type="inferred from homology"/>
<feature type="binding site" evidence="15">
    <location>
        <begin position="35"/>
        <end position="39"/>
    </location>
    <ligand>
        <name>GTP</name>
        <dbReference type="ChEBI" id="CHEBI:37565"/>
        <label>2</label>
    </ligand>
</feature>